<dbReference type="AlphaFoldDB" id="A0A5V0BUK4"/>
<protein>
    <submittedName>
        <fullName evidence="1">Uncharacterized protein</fullName>
    </submittedName>
</protein>
<reference evidence="1" key="1">
    <citation type="submission" date="2018-07" db="EMBL/GenBank/DDBJ databases">
        <authorList>
            <person name="Ashton P.M."/>
            <person name="Dallman T."/>
            <person name="Nair S."/>
            <person name="De Pinna E."/>
            <person name="Peters T."/>
            <person name="Grant K."/>
        </authorList>
    </citation>
    <scope>NUCLEOTIDE SEQUENCE</scope>
    <source>
        <strain evidence="1">245081</strain>
    </source>
</reference>
<dbReference type="EMBL" id="AAGVVM010000065">
    <property type="protein sequence ID" value="EBS5460464.1"/>
    <property type="molecule type" value="Genomic_DNA"/>
</dbReference>
<accession>A0A5V0BUK4</accession>
<sequence length="116" mass="13591">MHNLSERYIEALKQLPQYYCCYNLATDRNLTHVMSGARVFPVNEDESILEIQYLSGHKVRVYAEVFLDFAIKEAVEFFQVQKAGPSNFFLKKVTTAQQFISIREHLIVKWKLKCVD</sequence>
<proteinExistence type="predicted"/>
<evidence type="ECO:0000313" key="1">
    <source>
        <dbReference type="EMBL" id="EBS5460464.1"/>
    </source>
</evidence>
<organism evidence="1">
    <name type="scientific">Salmonella enteritidis</name>
    <dbReference type="NCBI Taxonomy" id="149539"/>
    <lineage>
        <taxon>Bacteria</taxon>
        <taxon>Pseudomonadati</taxon>
        <taxon>Pseudomonadota</taxon>
        <taxon>Gammaproteobacteria</taxon>
        <taxon>Enterobacterales</taxon>
        <taxon>Enterobacteriaceae</taxon>
        <taxon>Salmonella</taxon>
    </lineage>
</organism>
<name>A0A5V0BUK4_SALEN</name>
<comment type="caution">
    <text evidence="1">The sequence shown here is derived from an EMBL/GenBank/DDBJ whole genome shotgun (WGS) entry which is preliminary data.</text>
</comment>
<gene>
    <name evidence="1" type="ORF">DUU06_22980</name>
</gene>